<dbReference type="RefSeq" id="WP_310170319.1">
    <property type="nucleotide sequence ID" value="NZ_BAABHE010000002.1"/>
</dbReference>
<comment type="subcellular location">
    <subcellularLocation>
        <location evidence="1 8">Cell membrane</location>
        <topology evidence="1 8">Multi-pass membrane protein</topology>
    </subcellularLocation>
</comment>
<dbReference type="PIRSF" id="PIRSF016661">
    <property type="entry name" value="BioY"/>
    <property type="match status" value="1"/>
</dbReference>
<sequence>MSARDIARIAVFAALTAGMGLIGAISVGGAVPITLQTLGVMLAGAVLGPWRGAASMGLLLLGVAIGLPLLAGGRGGIGVFMSPTAGYLIGWLVAPIIIGLIVGSRPVWWRVVVGSIVGGILVIYFFGIPVQAWLTQLSIGETIITSLAFLPGDLFKVAVATLVTMGLYRAYPRAFEREPKRAAAPEPVSH</sequence>
<reference evidence="10 11" key="1">
    <citation type="submission" date="2023-07" db="EMBL/GenBank/DDBJ databases">
        <title>Sequencing the genomes of 1000 actinobacteria strains.</title>
        <authorList>
            <person name="Klenk H.-P."/>
        </authorList>
    </citation>
    <scope>NUCLEOTIDE SEQUENCE [LARGE SCALE GENOMIC DNA]</scope>
    <source>
        <strain evidence="10 11">DSM 22966</strain>
    </source>
</reference>
<evidence type="ECO:0000256" key="5">
    <source>
        <dbReference type="ARBA" id="ARBA00022692"/>
    </source>
</evidence>
<feature type="transmembrane region" description="Helical" evidence="9">
    <location>
        <begin position="57"/>
        <end position="79"/>
    </location>
</feature>
<gene>
    <name evidence="10" type="ORF">J2S62_000228</name>
</gene>
<evidence type="ECO:0000256" key="9">
    <source>
        <dbReference type="SAM" id="Phobius"/>
    </source>
</evidence>
<evidence type="ECO:0000256" key="3">
    <source>
        <dbReference type="ARBA" id="ARBA00022448"/>
    </source>
</evidence>
<accession>A0ABU2AXU1</accession>
<keyword evidence="11" id="KW-1185">Reference proteome</keyword>
<evidence type="ECO:0000313" key="11">
    <source>
        <dbReference type="Proteomes" id="UP001183794"/>
    </source>
</evidence>
<feature type="transmembrane region" description="Helical" evidence="9">
    <location>
        <begin position="85"/>
        <end position="104"/>
    </location>
</feature>
<evidence type="ECO:0000256" key="1">
    <source>
        <dbReference type="ARBA" id="ARBA00004651"/>
    </source>
</evidence>
<dbReference type="PANTHER" id="PTHR34295:SF4">
    <property type="entry name" value="BIOTIN TRANSPORTER BIOY-RELATED"/>
    <property type="match status" value="1"/>
</dbReference>
<name>A0ABU2AXU1_9MICC</name>
<organism evidence="10 11">
    <name type="scientific">Enteractinococcus fodinae</name>
    <dbReference type="NCBI Taxonomy" id="684663"/>
    <lineage>
        <taxon>Bacteria</taxon>
        <taxon>Bacillati</taxon>
        <taxon>Actinomycetota</taxon>
        <taxon>Actinomycetes</taxon>
        <taxon>Micrococcales</taxon>
        <taxon>Micrococcaceae</taxon>
    </lineage>
</organism>
<keyword evidence="7 8" id="KW-0472">Membrane</keyword>
<keyword evidence="5 9" id="KW-0812">Transmembrane</keyword>
<dbReference type="PANTHER" id="PTHR34295">
    <property type="entry name" value="BIOTIN TRANSPORTER BIOY"/>
    <property type="match status" value="1"/>
</dbReference>
<proteinExistence type="inferred from homology"/>
<comment type="similarity">
    <text evidence="2 8">Belongs to the BioY family.</text>
</comment>
<evidence type="ECO:0000256" key="7">
    <source>
        <dbReference type="ARBA" id="ARBA00023136"/>
    </source>
</evidence>
<comment type="caution">
    <text evidence="10">The sequence shown here is derived from an EMBL/GenBank/DDBJ whole genome shotgun (WGS) entry which is preliminary data.</text>
</comment>
<feature type="transmembrane region" description="Helical" evidence="9">
    <location>
        <begin position="7"/>
        <end position="27"/>
    </location>
</feature>
<evidence type="ECO:0000313" key="10">
    <source>
        <dbReference type="EMBL" id="MDR7345971.1"/>
    </source>
</evidence>
<keyword evidence="6 9" id="KW-1133">Transmembrane helix</keyword>
<evidence type="ECO:0000256" key="8">
    <source>
        <dbReference type="PIRNR" id="PIRNR016661"/>
    </source>
</evidence>
<dbReference type="InterPro" id="IPR003784">
    <property type="entry name" value="BioY"/>
</dbReference>
<dbReference type="Gene3D" id="1.10.1760.20">
    <property type="match status" value="1"/>
</dbReference>
<evidence type="ECO:0000256" key="4">
    <source>
        <dbReference type="ARBA" id="ARBA00022475"/>
    </source>
</evidence>
<keyword evidence="4 8" id="KW-1003">Cell membrane</keyword>
<protein>
    <recommendedName>
        <fullName evidence="8">Biotin transporter</fullName>
    </recommendedName>
</protein>
<keyword evidence="3 8" id="KW-0813">Transport</keyword>
<dbReference type="Pfam" id="PF02632">
    <property type="entry name" value="BioY"/>
    <property type="match status" value="1"/>
</dbReference>
<evidence type="ECO:0000256" key="6">
    <source>
        <dbReference type="ARBA" id="ARBA00022989"/>
    </source>
</evidence>
<dbReference type="EMBL" id="JAVDYJ010000001">
    <property type="protein sequence ID" value="MDR7345971.1"/>
    <property type="molecule type" value="Genomic_DNA"/>
</dbReference>
<dbReference type="Proteomes" id="UP001183794">
    <property type="component" value="Unassembled WGS sequence"/>
</dbReference>
<evidence type="ECO:0000256" key="2">
    <source>
        <dbReference type="ARBA" id="ARBA00010692"/>
    </source>
</evidence>
<feature type="transmembrane region" description="Helical" evidence="9">
    <location>
        <begin position="111"/>
        <end position="134"/>
    </location>
</feature>